<evidence type="ECO:0000256" key="4">
    <source>
        <dbReference type="ARBA" id="ARBA00023125"/>
    </source>
</evidence>
<reference evidence="7" key="1">
    <citation type="journal article" date="2021" name="IMA Fungus">
        <title>Genomic characterization of three marine fungi, including Emericellopsis atlantica sp. nov. with signatures of a generalist lifestyle and marine biomass degradation.</title>
        <authorList>
            <person name="Hagestad O.C."/>
            <person name="Hou L."/>
            <person name="Andersen J.H."/>
            <person name="Hansen E.H."/>
            <person name="Altermark B."/>
            <person name="Li C."/>
            <person name="Kuhnert E."/>
            <person name="Cox R.J."/>
            <person name="Crous P.W."/>
            <person name="Spatafora J.W."/>
            <person name="Lail K."/>
            <person name="Amirebrahimi M."/>
            <person name="Lipzen A."/>
            <person name="Pangilinan J."/>
            <person name="Andreopoulos W."/>
            <person name="Hayes R.D."/>
            <person name="Ng V."/>
            <person name="Grigoriev I.V."/>
            <person name="Jackson S.A."/>
            <person name="Sutton T.D.S."/>
            <person name="Dobson A.D.W."/>
            <person name="Rama T."/>
        </authorList>
    </citation>
    <scope>NUCLEOTIDE SEQUENCE</scope>
    <source>
        <strain evidence="7">TRa018bII</strain>
    </source>
</reference>
<evidence type="ECO:0000256" key="3">
    <source>
        <dbReference type="ARBA" id="ARBA00023015"/>
    </source>
</evidence>
<protein>
    <submittedName>
        <fullName evidence="7">Uncharacterized protein</fullName>
    </submittedName>
</protein>
<keyword evidence="4" id="KW-0238">DNA-binding</keyword>
<organism evidence="7 8">
    <name type="scientific">Amylocarpus encephaloides</name>
    <dbReference type="NCBI Taxonomy" id="45428"/>
    <lineage>
        <taxon>Eukaryota</taxon>
        <taxon>Fungi</taxon>
        <taxon>Dikarya</taxon>
        <taxon>Ascomycota</taxon>
        <taxon>Pezizomycotina</taxon>
        <taxon>Leotiomycetes</taxon>
        <taxon>Helotiales</taxon>
        <taxon>Helotiales incertae sedis</taxon>
        <taxon>Amylocarpus</taxon>
    </lineage>
</organism>
<proteinExistence type="predicted"/>
<dbReference type="PANTHER" id="PTHR36206">
    <property type="entry name" value="ASPERCRYPTIN BIOSYNTHESIS CLUSTER-SPECIFIC TRANSCRIPTION REGULATOR ATNN-RELATED"/>
    <property type="match status" value="1"/>
</dbReference>
<keyword evidence="3" id="KW-0805">Transcription regulation</keyword>
<keyword evidence="5" id="KW-0804">Transcription</keyword>
<evidence type="ECO:0000313" key="7">
    <source>
        <dbReference type="EMBL" id="KAG9231297.1"/>
    </source>
</evidence>
<evidence type="ECO:0000313" key="8">
    <source>
        <dbReference type="Proteomes" id="UP000824998"/>
    </source>
</evidence>
<dbReference type="GO" id="GO:0046872">
    <property type="term" value="F:metal ion binding"/>
    <property type="evidence" value="ECO:0007669"/>
    <property type="project" value="UniProtKB-KW"/>
</dbReference>
<gene>
    <name evidence="7" type="ORF">BJ875DRAFT_383295</name>
</gene>
<evidence type="ECO:0000256" key="5">
    <source>
        <dbReference type="ARBA" id="ARBA00023163"/>
    </source>
</evidence>
<dbReference type="EMBL" id="MU251612">
    <property type="protein sequence ID" value="KAG9231297.1"/>
    <property type="molecule type" value="Genomic_DNA"/>
</dbReference>
<keyword evidence="1" id="KW-0479">Metal-binding</keyword>
<comment type="caution">
    <text evidence="7">The sequence shown here is derived from an EMBL/GenBank/DDBJ whole genome shotgun (WGS) entry which is preliminary data.</text>
</comment>
<dbReference type="AlphaFoldDB" id="A0A9P8C2P7"/>
<dbReference type="Proteomes" id="UP000824998">
    <property type="component" value="Unassembled WGS sequence"/>
</dbReference>
<evidence type="ECO:0000256" key="2">
    <source>
        <dbReference type="ARBA" id="ARBA00022833"/>
    </source>
</evidence>
<dbReference type="OrthoDB" id="3172332at2759"/>
<evidence type="ECO:0000256" key="1">
    <source>
        <dbReference type="ARBA" id="ARBA00022723"/>
    </source>
</evidence>
<keyword evidence="2" id="KW-0862">Zinc</keyword>
<dbReference type="InterPro" id="IPR052360">
    <property type="entry name" value="Transcr_Regulatory_Proteins"/>
</dbReference>
<accession>A0A9P8C2P7</accession>
<evidence type="ECO:0000256" key="6">
    <source>
        <dbReference type="ARBA" id="ARBA00023242"/>
    </source>
</evidence>
<keyword evidence="8" id="KW-1185">Reference proteome</keyword>
<dbReference type="GO" id="GO:0003677">
    <property type="term" value="F:DNA binding"/>
    <property type="evidence" value="ECO:0007669"/>
    <property type="project" value="UniProtKB-KW"/>
</dbReference>
<name>A0A9P8C2P7_9HELO</name>
<dbReference type="PANTHER" id="PTHR36206:SF4">
    <property type="entry name" value="HYPOTHETICAL CONSERVED PROTEIN (EUROFUNG)-RELATED"/>
    <property type="match status" value="1"/>
</dbReference>
<keyword evidence="6" id="KW-0539">Nucleus</keyword>
<sequence>MRGEFESLDEAKLYWELIMRRCCHYAYSSEECGRYVEEIDRFSQAFARLYASITSPSSHALDADAKRALCLRMYALSTRIMVAGTTFTSEMEYDHFLPESRDREVRRGALAVLRRNPNREAAWDRAMMAEVGAWVMGIEERGLVEGERVAEERRVRLCRMVVDMDRRRAVVQCVRRKCGDTRGGLEWEEAVIDVE</sequence>